<keyword evidence="4 5" id="KW-0694">RNA-binding</keyword>
<evidence type="ECO:0000256" key="5">
    <source>
        <dbReference type="PROSITE-ProRule" id="PRU01023"/>
    </source>
</evidence>
<keyword evidence="1 5" id="KW-0489">Methyltransferase</keyword>
<dbReference type="InterPro" id="IPR049560">
    <property type="entry name" value="MeTrfase_RsmB-F_NOP2_cat"/>
</dbReference>
<evidence type="ECO:0000256" key="3">
    <source>
        <dbReference type="ARBA" id="ARBA00022691"/>
    </source>
</evidence>
<feature type="domain" description="SAM-dependent MTase RsmB/NOP-type" evidence="6">
    <location>
        <begin position="23"/>
        <end position="311"/>
    </location>
</feature>
<dbReference type="GO" id="GO:0003723">
    <property type="term" value="F:RNA binding"/>
    <property type="evidence" value="ECO:0007669"/>
    <property type="project" value="UniProtKB-UniRule"/>
</dbReference>
<feature type="binding site" evidence="5">
    <location>
        <position position="166"/>
    </location>
    <ligand>
        <name>S-adenosyl-L-methionine</name>
        <dbReference type="ChEBI" id="CHEBI:59789"/>
    </ligand>
</feature>
<dbReference type="InterPro" id="IPR029063">
    <property type="entry name" value="SAM-dependent_MTases_sf"/>
</dbReference>
<keyword evidence="3 5" id="KW-0949">S-adenosyl-L-methionine</keyword>
<evidence type="ECO:0000256" key="1">
    <source>
        <dbReference type="ARBA" id="ARBA00022603"/>
    </source>
</evidence>
<comment type="caution">
    <text evidence="7">The sequence shown here is derived from an EMBL/GenBank/DDBJ whole genome shotgun (WGS) entry which is preliminary data.</text>
</comment>
<dbReference type="SUPFAM" id="SSF53335">
    <property type="entry name" value="S-adenosyl-L-methionine-dependent methyltransferases"/>
    <property type="match status" value="1"/>
</dbReference>
<reference evidence="7 8" key="1">
    <citation type="submission" date="2018-11" db="EMBL/GenBank/DDBJ databases">
        <title>Genomic Encyclopedia of Type Strains, Phase IV (KMG-IV): sequencing the most valuable type-strain genomes for metagenomic binning, comparative biology and taxonomic classification.</title>
        <authorList>
            <person name="Goeker M."/>
        </authorList>
    </citation>
    <scope>NUCLEOTIDE SEQUENCE [LARGE SCALE GENOMIC DNA]</scope>
    <source>
        <strain evidence="7 8">DSM 100275</strain>
    </source>
</reference>
<comment type="similarity">
    <text evidence="5">Belongs to the class I-like SAM-binding methyltransferase superfamily. RsmB/NOP family.</text>
</comment>
<dbReference type="Proteomes" id="UP000276634">
    <property type="component" value="Unassembled WGS sequence"/>
</dbReference>
<dbReference type="InterPro" id="IPR023267">
    <property type="entry name" value="RCMT"/>
</dbReference>
<feature type="binding site" evidence="5">
    <location>
        <position position="139"/>
    </location>
    <ligand>
        <name>S-adenosyl-L-methionine</name>
        <dbReference type="ChEBI" id="CHEBI:59789"/>
    </ligand>
</feature>
<evidence type="ECO:0000256" key="4">
    <source>
        <dbReference type="ARBA" id="ARBA00022884"/>
    </source>
</evidence>
<dbReference type="Pfam" id="PF01189">
    <property type="entry name" value="Methyltr_RsmB-F"/>
    <property type="match status" value="1"/>
</dbReference>
<dbReference type="EMBL" id="RJVI01000001">
    <property type="protein sequence ID" value="ROR34299.1"/>
    <property type="molecule type" value="Genomic_DNA"/>
</dbReference>
<dbReference type="PANTHER" id="PTHR22807">
    <property type="entry name" value="NOP2 YEAST -RELATED NOL1/NOP2/FMU SUN DOMAIN-CONTAINING"/>
    <property type="match status" value="1"/>
</dbReference>
<gene>
    <name evidence="7" type="ORF">EDC57_0195</name>
</gene>
<dbReference type="GO" id="GO:0001510">
    <property type="term" value="P:RNA methylation"/>
    <property type="evidence" value="ECO:0007669"/>
    <property type="project" value="InterPro"/>
</dbReference>
<sequence length="322" mass="34162">MSLPPAFLARLEALLGAEGAAAHLAAAAAPGALAFVVPPALGAAGEAAARLAADGIPAAPLDWYPEAVAVPAAARAALLAHPWAAARRIHPVNPSSLVPPWVLDVRPGQRVLDLAAAPGGKTVALARRLAGAGELVAVEAVRGRFHKLRATLAAQGIEGVRTWLGDGRRLPRSWSESFDRVLLDAPCSSEARIHPGEPDSARHWSERKIAEQARKQRGLIEAALRCLRPGGRLVYSTCTLAPEENEAVIAHALARFGHRLRVIPFAPPAPAWDEGLAGWRGRAWPPALRGARRIRAGAGWEAFFVCLLEKTASTAPRRLSRR</sequence>
<keyword evidence="2 5" id="KW-0808">Transferase</keyword>
<dbReference type="PROSITE" id="PS51686">
    <property type="entry name" value="SAM_MT_RSMB_NOP"/>
    <property type="match status" value="1"/>
</dbReference>
<dbReference type="OrthoDB" id="9810297at2"/>
<dbReference type="AlphaFoldDB" id="A0A3N1Y657"/>
<dbReference type="PANTHER" id="PTHR22807:SF61">
    <property type="entry name" value="NOL1_NOP2_SUN FAMILY PROTEIN _ ANTITERMINATION NUSB DOMAIN-CONTAINING PROTEIN"/>
    <property type="match status" value="1"/>
</dbReference>
<keyword evidence="8" id="KW-1185">Reference proteome</keyword>
<protein>
    <submittedName>
        <fullName evidence="7">16S rRNA (Cytosine1407-C5)-methyltransferase</fullName>
    </submittedName>
</protein>
<dbReference type="PRINTS" id="PR02008">
    <property type="entry name" value="RCMTFAMILY"/>
</dbReference>
<evidence type="ECO:0000256" key="2">
    <source>
        <dbReference type="ARBA" id="ARBA00022679"/>
    </source>
</evidence>
<feature type="binding site" evidence="5">
    <location>
        <position position="184"/>
    </location>
    <ligand>
        <name>S-adenosyl-L-methionine</name>
        <dbReference type="ChEBI" id="CHEBI:59789"/>
    </ligand>
</feature>
<proteinExistence type="inferred from homology"/>
<dbReference type="CDD" id="cd02440">
    <property type="entry name" value="AdoMet_MTases"/>
    <property type="match status" value="1"/>
</dbReference>
<feature type="active site" description="Nucleophile" evidence="5">
    <location>
        <position position="238"/>
    </location>
</feature>
<organism evidence="7 8">
    <name type="scientific">Inmirania thermothiophila</name>
    <dbReference type="NCBI Taxonomy" id="1750597"/>
    <lineage>
        <taxon>Bacteria</taxon>
        <taxon>Pseudomonadati</taxon>
        <taxon>Pseudomonadota</taxon>
        <taxon>Gammaproteobacteria</taxon>
        <taxon>Chromatiales</taxon>
        <taxon>Ectothiorhodospiraceae</taxon>
        <taxon>Inmirania</taxon>
    </lineage>
</organism>
<evidence type="ECO:0000313" key="7">
    <source>
        <dbReference type="EMBL" id="ROR34299.1"/>
    </source>
</evidence>
<feature type="binding site" evidence="5">
    <location>
        <begin position="115"/>
        <end position="121"/>
    </location>
    <ligand>
        <name>S-adenosyl-L-methionine</name>
        <dbReference type="ChEBI" id="CHEBI:59789"/>
    </ligand>
</feature>
<evidence type="ECO:0000259" key="6">
    <source>
        <dbReference type="PROSITE" id="PS51686"/>
    </source>
</evidence>
<name>A0A3N1Y657_9GAMM</name>
<dbReference type="GO" id="GO:0008173">
    <property type="term" value="F:RNA methyltransferase activity"/>
    <property type="evidence" value="ECO:0007669"/>
    <property type="project" value="InterPro"/>
</dbReference>
<evidence type="ECO:0000313" key="8">
    <source>
        <dbReference type="Proteomes" id="UP000276634"/>
    </source>
</evidence>
<dbReference type="InterPro" id="IPR001678">
    <property type="entry name" value="MeTrfase_RsmB-F_NOP2_dom"/>
</dbReference>
<dbReference type="Gene3D" id="3.40.50.150">
    <property type="entry name" value="Vaccinia Virus protein VP39"/>
    <property type="match status" value="1"/>
</dbReference>
<accession>A0A3N1Y657</accession>
<dbReference type="RefSeq" id="WP_123399353.1">
    <property type="nucleotide sequence ID" value="NZ_RJVI01000001.1"/>
</dbReference>